<dbReference type="EMBL" id="CAJNJQ010004026">
    <property type="protein sequence ID" value="CAE7207620.1"/>
    <property type="molecule type" value="Genomic_DNA"/>
</dbReference>
<feature type="region of interest" description="Disordered" evidence="1">
    <location>
        <begin position="17"/>
        <end position="79"/>
    </location>
</feature>
<evidence type="ECO:0000313" key="2">
    <source>
        <dbReference type="EMBL" id="CAE6433846.1"/>
    </source>
</evidence>
<dbReference type="AlphaFoldDB" id="A0A8H3E856"/>
<feature type="region of interest" description="Disordered" evidence="1">
    <location>
        <begin position="121"/>
        <end position="142"/>
    </location>
</feature>
<dbReference type="Proteomes" id="UP000663850">
    <property type="component" value="Unassembled WGS sequence"/>
</dbReference>
<sequence length="142" mass="15925">GDRVWAILKKCWSYHPGKRPSVESVRSEIDPTTDRESSEEVRSGMETMATKNLDPKEHLSTAADQSIMEPMTTDNLDPMDWLSTGAMLDEMETIRAENLDAMGGPSSEAVWDKVETISPEHRKRAGSELQKLFSQKKKKGNS</sequence>
<evidence type="ECO:0000313" key="3">
    <source>
        <dbReference type="EMBL" id="CAE7207620.1"/>
    </source>
</evidence>
<feature type="compositionally biased region" description="Basic and acidic residues" evidence="1">
    <location>
        <begin position="25"/>
        <end position="43"/>
    </location>
</feature>
<name>A0A8H3E856_9AGAM</name>
<accession>A0A8H3E856</accession>
<gene>
    <name evidence="3" type="ORF">RDB_LOCUS146681</name>
    <name evidence="2" type="ORF">RDB_LOCUS21878</name>
</gene>
<dbReference type="Proteomes" id="UP000663827">
    <property type="component" value="Unassembled WGS sequence"/>
</dbReference>
<reference evidence="3" key="1">
    <citation type="submission" date="2021-01" db="EMBL/GenBank/DDBJ databases">
        <authorList>
            <person name="Kaushik A."/>
        </authorList>
    </citation>
    <scope>NUCLEOTIDE SEQUENCE</scope>
    <source>
        <strain evidence="3">AG5</strain>
        <strain evidence="2">Type strain: AG8-Rh-89/</strain>
    </source>
</reference>
<dbReference type="EMBL" id="CAJMWZ010001258">
    <property type="protein sequence ID" value="CAE6433846.1"/>
    <property type="molecule type" value="Genomic_DNA"/>
</dbReference>
<organism evidence="3 4">
    <name type="scientific">Rhizoctonia solani</name>
    <dbReference type="NCBI Taxonomy" id="456999"/>
    <lineage>
        <taxon>Eukaryota</taxon>
        <taxon>Fungi</taxon>
        <taxon>Dikarya</taxon>
        <taxon>Basidiomycota</taxon>
        <taxon>Agaricomycotina</taxon>
        <taxon>Agaricomycetes</taxon>
        <taxon>Cantharellales</taxon>
        <taxon>Ceratobasidiaceae</taxon>
        <taxon>Rhizoctonia</taxon>
    </lineage>
</organism>
<evidence type="ECO:0000256" key="1">
    <source>
        <dbReference type="SAM" id="MobiDB-lite"/>
    </source>
</evidence>
<protein>
    <submittedName>
        <fullName evidence="3">Uncharacterized protein</fullName>
    </submittedName>
</protein>
<comment type="caution">
    <text evidence="3">The sequence shown here is derived from an EMBL/GenBank/DDBJ whole genome shotgun (WGS) entry which is preliminary data.</text>
</comment>
<proteinExistence type="predicted"/>
<evidence type="ECO:0000313" key="4">
    <source>
        <dbReference type="Proteomes" id="UP000663827"/>
    </source>
</evidence>
<feature type="non-terminal residue" evidence="3">
    <location>
        <position position="1"/>
    </location>
</feature>